<evidence type="ECO:0000313" key="7">
    <source>
        <dbReference type="Proteomes" id="UP001596527"/>
    </source>
</evidence>
<gene>
    <name evidence="6" type="ORF">ACFQWG_03195</name>
</gene>
<evidence type="ECO:0000259" key="5">
    <source>
        <dbReference type="Pfam" id="PF17678"/>
    </source>
</evidence>
<keyword evidence="6" id="KW-0326">Glycosidase</keyword>
<evidence type="ECO:0000256" key="2">
    <source>
        <dbReference type="SAM" id="Phobius"/>
    </source>
</evidence>
<dbReference type="NCBIfam" id="TIGR01180">
    <property type="entry name" value="aman2_put"/>
    <property type="match status" value="1"/>
</dbReference>
<protein>
    <submittedName>
        <fullName evidence="6">GH92 family glycosyl hydrolase</fullName>
        <ecNumber evidence="6">3.2.1.-</ecNumber>
    </submittedName>
</protein>
<dbReference type="InterPro" id="IPR050883">
    <property type="entry name" value="PNGase"/>
</dbReference>
<evidence type="ECO:0000313" key="6">
    <source>
        <dbReference type="EMBL" id="MFC7580228.1"/>
    </source>
</evidence>
<dbReference type="InterPro" id="IPR005887">
    <property type="entry name" value="GH92_a_mannosidase_put"/>
</dbReference>
<organism evidence="6 7">
    <name type="scientific">Schaalia naturae</name>
    <dbReference type="NCBI Taxonomy" id="635203"/>
    <lineage>
        <taxon>Bacteria</taxon>
        <taxon>Bacillati</taxon>
        <taxon>Actinomycetota</taxon>
        <taxon>Actinomycetes</taxon>
        <taxon>Actinomycetales</taxon>
        <taxon>Actinomycetaceae</taxon>
        <taxon>Schaalia</taxon>
    </lineage>
</organism>
<feature type="compositionally biased region" description="Polar residues" evidence="1">
    <location>
        <begin position="1278"/>
        <end position="1293"/>
    </location>
</feature>
<dbReference type="Gene3D" id="3.30.2080.10">
    <property type="entry name" value="GH92 mannosidase domain"/>
    <property type="match status" value="1"/>
</dbReference>
<sequence>MTRGLRSRIGALAAVGALTVAGAVSATPPAQAAEDAPTDHVDTLIGTGTGGEHVGTINQFPGPAVPYGMVQFSPDTSSTYWGYSHDNPNVTGFSMTHSSAGCTAFGDIPILPTTTAPGGQPWYATERIAHDDTEVGVPGYYTAQFPDTGVTAELSATTRTGIGRFTFSKADAPAYVHVRSGGSLNGNSDAEATVSEDLTTVTGSATTGDFCGKGNEYTIYYAVEFSQPAQKAGTWGRDGVNADGVLTGTGGRSGAWLQFPGGQTIETRVGVSFVSVEGARANLAAESGGRSFDEIRASAEEAWNDALSRIEVSGGSAEDTEMFYTSLYRAMLHPNTFDDADGRYLGFDGTVHQLEEGQDAQYTNVSDWDTYRSLVPLQAMLDPDVASDLAQSLVNDAKQSGAFPRWKMANGTTNQMTGDNVVPLIVNAHAFGGTGFDTATALTYMVSSALTGNQNQIQPQYWERKGAEQYNGLGYAPPTAAFHGDQGDTSASTTQEWSIDDFAIGRFAEALGDSVTATKFQERSTWWRNIFNPAWNTVAPRAADGAFLEADRRESPRMGESGFDEGNSEQYLWLVPQDIDSLVSAIGGREAAAERLDAFFQKTNAGADEPYMWAGNEIDFHIPWLYDFVGQPWRTQEVTDAVRTSHYGPTINGLPGNDDLGAMSSWYLWAAMGLYPITPGTTNLAVSTPVFEKIVIRPGAGDQITITAPGARSHRYISGLSVNGQPADQAWVAGGDVLSGGTIDYTLSAERDTSWATGEDAAPPSYGEGGSTLLAGAEAPVSVAPGGTVQATVAVRNIGTDPVTVTGTGPEGSPLTAAVPEATIGAGELTRISVTISADAAAVGATAALPVRLAGGEEAATAVVPVTIDAPMPLENAFGIVATAPKGDRGAIGDFDNEGASYQREGLSDAGLAPGAESAVPGTDLAFTWPSSEAGEPDAVQPAGQTILVPGHPTSMSFIGAARNGGQSAEGTIFYSDGSSATLTLGLDDWVIPTGPDQTPSFGDIQVATMPERNTASGPATNGLGAIIWSTPVISAPEGLTITHVVLPTAEKQRIFAMATNAPDQPAEPAATTTTLRLSAESVVEGEASTVTATVAVSTAEGAERLARAPMPAPAGVVTIAEGDEVLVDALEIGGDGTASAALPAELAVGDHALTAVFTPADAEAYAGSESEAVVLTVTAKQTPPVDPVVVTPGEVTFTDRDGTADDTYTIPGTEGVEYVVDGRVVEPGAHPATGTVAVTARPAGDGYVLADGAAREWSHTFSAGTGPAPRPSPTEPANPSKPSTGTGALASTGSPTGLVGVLAGLSLTLGAGAMAVRRRHRD</sequence>
<dbReference type="InterPro" id="IPR012939">
    <property type="entry name" value="Glyco_hydro_92"/>
</dbReference>
<feature type="transmembrane region" description="Helical" evidence="2">
    <location>
        <begin position="1298"/>
        <end position="1317"/>
    </location>
</feature>
<feature type="region of interest" description="Disordered" evidence="1">
    <location>
        <begin position="1260"/>
        <end position="1293"/>
    </location>
</feature>
<feature type="domain" description="Glycosyl hydrolase family 92 N-terminal" evidence="5">
    <location>
        <begin position="40"/>
        <end position="272"/>
    </location>
</feature>
<dbReference type="EMBL" id="JBHTEF010000001">
    <property type="protein sequence ID" value="MFC7580228.1"/>
    <property type="molecule type" value="Genomic_DNA"/>
</dbReference>
<proteinExistence type="predicted"/>
<dbReference type="Gene3D" id="2.60.40.10">
    <property type="entry name" value="Immunoglobulins"/>
    <property type="match status" value="1"/>
</dbReference>
<name>A0ABW2SKY6_9ACTO</name>
<feature type="signal peptide" evidence="3">
    <location>
        <begin position="1"/>
        <end position="32"/>
    </location>
</feature>
<dbReference type="Gene3D" id="1.20.1610.10">
    <property type="entry name" value="alpha-1,2-mannosidases domains"/>
    <property type="match status" value="1"/>
</dbReference>
<keyword evidence="7" id="KW-1185">Reference proteome</keyword>
<keyword evidence="6" id="KW-0378">Hydrolase</keyword>
<dbReference type="SUPFAM" id="SSF48208">
    <property type="entry name" value="Six-hairpin glycosidases"/>
    <property type="match status" value="1"/>
</dbReference>
<dbReference type="PANTHER" id="PTHR12143:SF39">
    <property type="entry name" value="SECRETED PROTEIN"/>
    <property type="match status" value="1"/>
</dbReference>
<evidence type="ECO:0000256" key="3">
    <source>
        <dbReference type="SAM" id="SignalP"/>
    </source>
</evidence>
<dbReference type="Gene3D" id="2.70.98.10">
    <property type="match status" value="1"/>
</dbReference>
<dbReference type="Pfam" id="PF07971">
    <property type="entry name" value="Glyco_hydro_92"/>
    <property type="match status" value="1"/>
</dbReference>
<evidence type="ECO:0000259" key="4">
    <source>
        <dbReference type="Pfam" id="PF07971"/>
    </source>
</evidence>
<dbReference type="Proteomes" id="UP001596527">
    <property type="component" value="Unassembled WGS sequence"/>
</dbReference>
<evidence type="ECO:0000256" key="1">
    <source>
        <dbReference type="SAM" id="MobiDB-lite"/>
    </source>
</evidence>
<keyword evidence="3" id="KW-0732">Signal</keyword>
<feature type="chain" id="PRO_5045889778" evidence="3">
    <location>
        <begin position="33"/>
        <end position="1323"/>
    </location>
</feature>
<keyword evidence="2" id="KW-0472">Membrane</keyword>
<feature type="domain" description="Glycosyl hydrolase family 92" evidence="4">
    <location>
        <begin position="278"/>
        <end position="748"/>
    </location>
</feature>
<keyword evidence="2" id="KW-1133">Transmembrane helix</keyword>
<dbReference type="InterPro" id="IPR006311">
    <property type="entry name" value="TAT_signal"/>
</dbReference>
<dbReference type="PROSITE" id="PS51318">
    <property type="entry name" value="TAT"/>
    <property type="match status" value="1"/>
</dbReference>
<dbReference type="Pfam" id="PF17678">
    <property type="entry name" value="Glyco_hydro_92N"/>
    <property type="match status" value="1"/>
</dbReference>
<dbReference type="InterPro" id="IPR008928">
    <property type="entry name" value="6-hairpin_glycosidase_sf"/>
</dbReference>
<dbReference type="Gene3D" id="1.20.1050.60">
    <property type="entry name" value="alpha-1,2-mannosidase"/>
    <property type="match status" value="1"/>
</dbReference>
<feature type="region of interest" description="Disordered" evidence="1">
    <location>
        <begin position="754"/>
        <end position="773"/>
    </location>
</feature>
<dbReference type="EC" id="3.2.1.-" evidence="6"/>
<accession>A0ABW2SKY6</accession>
<comment type="caution">
    <text evidence="6">The sequence shown here is derived from an EMBL/GenBank/DDBJ whole genome shotgun (WGS) entry which is preliminary data.</text>
</comment>
<keyword evidence="2" id="KW-0812">Transmembrane</keyword>
<dbReference type="InterPro" id="IPR013783">
    <property type="entry name" value="Ig-like_fold"/>
</dbReference>
<dbReference type="GO" id="GO:0016798">
    <property type="term" value="F:hydrolase activity, acting on glycosyl bonds"/>
    <property type="evidence" value="ECO:0007669"/>
    <property type="project" value="UniProtKB-KW"/>
</dbReference>
<dbReference type="RefSeq" id="WP_380972038.1">
    <property type="nucleotide sequence ID" value="NZ_JBHTEF010000001.1"/>
</dbReference>
<dbReference type="PANTHER" id="PTHR12143">
    <property type="entry name" value="PEPTIDE N-GLYCANASE PNGASE -RELATED"/>
    <property type="match status" value="1"/>
</dbReference>
<reference evidence="7" key="1">
    <citation type="journal article" date="2019" name="Int. J. Syst. Evol. Microbiol.">
        <title>The Global Catalogue of Microorganisms (GCM) 10K type strain sequencing project: providing services to taxonomists for standard genome sequencing and annotation.</title>
        <authorList>
            <consortium name="The Broad Institute Genomics Platform"/>
            <consortium name="The Broad Institute Genome Sequencing Center for Infectious Disease"/>
            <person name="Wu L."/>
            <person name="Ma J."/>
        </authorList>
    </citation>
    <scope>NUCLEOTIDE SEQUENCE [LARGE SCALE GENOMIC DNA]</scope>
    <source>
        <strain evidence="7">CCUG 56698</strain>
    </source>
</reference>
<dbReference type="InterPro" id="IPR041371">
    <property type="entry name" value="GH92_N"/>
</dbReference>
<dbReference type="InterPro" id="IPR014718">
    <property type="entry name" value="GH-type_carb-bd"/>
</dbReference>